<evidence type="ECO:0000256" key="7">
    <source>
        <dbReference type="PIRSR" id="PIRSR016502-1"/>
    </source>
</evidence>
<proteinExistence type="inferred from homology"/>
<organism evidence="9">
    <name type="scientific">Neobacillus citreus</name>
    <dbReference type="NCBI Taxonomy" id="2833578"/>
    <lineage>
        <taxon>Bacteria</taxon>
        <taxon>Bacillati</taxon>
        <taxon>Bacillota</taxon>
        <taxon>Bacilli</taxon>
        <taxon>Bacillales</taxon>
        <taxon>Bacillaceae</taxon>
        <taxon>Neobacillus</taxon>
    </lineage>
</organism>
<dbReference type="RefSeq" id="WP_213143851.1">
    <property type="nucleotide sequence ID" value="NZ_JAGYPE020000006.1"/>
</dbReference>
<evidence type="ECO:0000256" key="5">
    <source>
        <dbReference type="ARBA" id="ARBA00022989"/>
    </source>
</evidence>
<gene>
    <name evidence="10" type="ORF">KHB02_005630</name>
    <name evidence="9" type="ORF">KHB02_21245</name>
</gene>
<evidence type="ECO:0000256" key="3">
    <source>
        <dbReference type="ARBA" id="ARBA00022475"/>
    </source>
</evidence>
<sequence length="314" mass="33629">MKTDVPKSLKGGKFYPFLRASLKGISQVILIENSITGLLILIAIAISSIYLGVIALLSAMIGTFTAMLGGADKESIDQGLLGYNSVLTGMALALFLQGPYMWIVALAGAVVAAVLTAAMMHFMKNTKVPILTFPFIVLTWLMLLAAYKLKHLSLSASLVPQDLANWQLNIAGKVNLLDGIFHGIGQVFFLNNTWSGILVFIAVFWGSRKLGMYAAIGNAAAIIIAYVLGGEHSLIVLGLYGYNAILTIIAVSGVFNEKHNRYNLPSGILAACLTVPITAGLSTWLLPYGLPALTMPFVLSTWLILGARKTMPNL</sequence>
<feature type="transmembrane region" description="Helical" evidence="8">
    <location>
        <begin position="285"/>
        <end position="305"/>
    </location>
</feature>
<dbReference type="GO" id="GO:0015204">
    <property type="term" value="F:urea transmembrane transporter activity"/>
    <property type="evidence" value="ECO:0007669"/>
    <property type="project" value="InterPro"/>
</dbReference>
<feature type="transmembrane region" description="Helical" evidence="8">
    <location>
        <begin position="38"/>
        <end position="68"/>
    </location>
</feature>
<dbReference type="InterPro" id="IPR029020">
    <property type="entry name" value="Ammonium/urea_transptr"/>
</dbReference>
<keyword evidence="5 8" id="KW-1133">Transmembrane helix</keyword>
<evidence type="ECO:0000256" key="8">
    <source>
        <dbReference type="SAM" id="Phobius"/>
    </source>
</evidence>
<comment type="caution">
    <text evidence="9">The sequence shown here is derived from an EMBL/GenBank/DDBJ whole genome shotgun (WGS) entry which is preliminary data.</text>
</comment>
<keyword evidence="4 8" id="KW-0812">Transmembrane</keyword>
<comment type="subcellular location">
    <subcellularLocation>
        <location evidence="1">Cell membrane</location>
        <topology evidence="1">Multi-pass membrane protein</topology>
    </subcellularLocation>
</comment>
<evidence type="ECO:0000256" key="1">
    <source>
        <dbReference type="ARBA" id="ARBA00004651"/>
    </source>
</evidence>
<evidence type="ECO:0000313" key="10">
    <source>
        <dbReference type="EMBL" id="MCH6265003.1"/>
    </source>
</evidence>
<dbReference type="Pfam" id="PF03253">
    <property type="entry name" value="UT"/>
    <property type="match status" value="1"/>
</dbReference>
<keyword evidence="3" id="KW-1003">Cell membrane</keyword>
<accession>A0A942Y9Y0</accession>
<feature type="transmembrane region" description="Helical" evidence="8">
    <location>
        <begin position="102"/>
        <end position="123"/>
    </location>
</feature>
<feature type="transmembrane region" description="Helical" evidence="8">
    <location>
        <begin position="210"/>
        <end position="228"/>
    </location>
</feature>
<dbReference type="AlphaFoldDB" id="A0A942Y9Y0"/>
<protein>
    <submittedName>
        <fullName evidence="9">Urea transporter</fullName>
    </submittedName>
</protein>
<reference evidence="9" key="1">
    <citation type="submission" date="2021-05" db="EMBL/GenBank/DDBJ databases">
        <title>Novel Bacillus species.</title>
        <authorList>
            <person name="Liu G."/>
        </authorList>
    </citation>
    <scope>NUCLEOTIDE SEQUENCE</scope>
    <source>
        <strain evidence="9 11">FJAT-50051</strain>
    </source>
</reference>
<evidence type="ECO:0000313" key="11">
    <source>
        <dbReference type="Proteomes" id="UP000677265"/>
    </source>
</evidence>
<evidence type="ECO:0000256" key="2">
    <source>
        <dbReference type="ARBA" id="ARBA00005914"/>
    </source>
</evidence>
<dbReference type="InterPro" id="IPR004937">
    <property type="entry name" value="Urea_transporter"/>
</dbReference>
<evidence type="ECO:0000256" key="6">
    <source>
        <dbReference type="ARBA" id="ARBA00023136"/>
    </source>
</evidence>
<feature type="transmembrane region" description="Helical" evidence="8">
    <location>
        <begin position="234"/>
        <end position="255"/>
    </location>
</feature>
<keyword evidence="11" id="KW-1185">Reference proteome</keyword>
<feature type="transmembrane region" description="Helical" evidence="8">
    <location>
        <begin position="130"/>
        <end position="149"/>
    </location>
</feature>
<feature type="transmembrane region" description="Helical" evidence="8">
    <location>
        <begin position="262"/>
        <end position="279"/>
    </location>
</feature>
<evidence type="ECO:0000256" key="4">
    <source>
        <dbReference type="ARBA" id="ARBA00022692"/>
    </source>
</evidence>
<dbReference type="PANTHER" id="PTHR10464:SF4">
    <property type="entry name" value="UREA TRANSPORTER"/>
    <property type="match status" value="1"/>
</dbReference>
<dbReference type="PIRSF" id="PIRSF016502">
    <property type="entry name" value="Urea_transporter"/>
    <property type="match status" value="1"/>
</dbReference>
<name>A0A942Y9Y0_9BACI</name>
<evidence type="ECO:0000313" key="9">
    <source>
        <dbReference type="EMBL" id="MBS4183921.1"/>
    </source>
</evidence>
<dbReference type="GO" id="GO:0005886">
    <property type="term" value="C:plasma membrane"/>
    <property type="evidence" value="ECO:0007669"/>
    <property type="project" value="UniProtKB-SubCell"/>
</dbReference>
<dbReference type="EMBL" id="JAGYPE020000006">
    <property type="protein sequence ID" value="MCH6265003.1"/>
    <property type="molecule type" value="Genomic_DNA"/>
</dbReference>
<comment type="similarity">
    <text evidence="2">Belongs to the urea transporter family.</text>
</comment>
<feature type="transmembrane region" description="Helical" evidence="8">
    <location>
        <begin position="180"/>
        <end position="203"/>
    </location>
</feature>
<dbReference type="Gene3D" id="1.10.3430.10">
    <property type="entry name" value="Ammonium transporter AmtB like domains"/>
    <property type="match status" value="1"/>
</dbReference>
<feature type="site" description="Important for channel permeability" evidence="7">
    <location>
        <position position="294"/>
    </location>
</feature>
<dbReference type="Proteomes" id="UP000677265">
    <property type="component" value="Unassembled WGS sequence"/>
</dbReference>
<dbReference type="PANTHER" id="PTHR10464">
    <property type="entry name" value="UREA TRANSPORTER"/>
    <property type="match status" value="1"/>
</dbReference>
<keyword evidence="6 8" id="KW-0472">Membrane</keyword>
<dbReference type="EMBL" id="JAGYPE010000004">
    <property type="protein sequence ID" value="MBS4183921.1"/>
    <property type="molecule type" value="Genomic_DNA"/>
</dbReference>